<evidence type="ECO:0000259" key="11">
    <source>
        <dbReference type="Pfam" id="PF00562"/>
    </source>
</evidence>
<dbReference type="InterPro" id="IPR007645">
    <property type="entry name" value="RNA_pol_Rpb2_3"/>
</dbReference>
<evidence type="ECO:0000256" key="4">
    <source>
        <dbReference type="ARBA" id="ARBA00022679"/>
    </source>
</evidence>
<keyword evidence="4 9" id="KW-0808">Transferase</keyword>
<evidence type="ECO:0000256" key="3">
    <source>
        <dbReference type="ARBA" id="ARBA00022478"/>
    </source>
</evidence>
<dbReference type="Gene3D" id="2.40.50.150">
    <property type="match status" value="1"/>
</dbReference>
<dbReference type="InterPro" id="IPR015712">
    <property type="entry name" value="DNA-dir_RNA_pol_su2"/>
</dbReference>
<dbReference type="InterPro" id="IPR009674">
    <property type="entry name" value="Rpa2_dom_4"/>
</dbReference>
<keyword evidence="7" id="KW-0539">Nucleus</keyword>
<evidence type="ECO:0000256" key="5">
    <source>
        <dbReference type="ARBA" id="ARBA00022695"/>
    </source>
</evidence>
<evidence type="ECO:0000256" key="6">
    <source>
        <dbReference type="ARBA" id="ARBA00023163"/>
    </source>
</evidence>
<dbReference type="SUPFAM" id="SSF64484">
    <property type="entry name" value="beta and beta-prime subunits of DNA dependent RNA-polymerase"/>
    <property type="match status" value="1"/>
</dbReference>
<dbReference type="GO" id="GO:0006351">
    <property type="term" value="P:DNA-templated transcription"/>
    <property type="evidence" value="ECO:0007669"/>
    <property type="project" value="InterPro"/>
</dbReference>
<dbReference type="Pfam" id="PF04565">
    <property type="entry name" value="RNA_pol_Rpb2_3"/>
    <property type="match status" value="1"/>
</dbReference>
<dbReference type="EMBL" id="AFBI03000073">
    <property type="protein sequence ID" value="EJW02400.1"/>
    <property type="molecule type" value="Genomic_DNA"/>
</dbReference>
<comment type="subcellular location">
    <subcellularLocation>
        <location evidence="1">Nucleus</location>
    </subcellularLocation>
</comment>
<name>J9DIF3_EDHAE</name>
<feature type="domain" description="DNA-directed RNA polymerase I subunit RPA2" evidence="15">
    <location>
        <begin position="579"/>
        <end position="633"/>
    </location>
</feature>
<dbReference type="AlphaFoldDB" id="J9DIF3"/>
<feature type="region of interest" description="Disordered" evidence="10">
    <location>
        <begin position="989"/>
        <end position="1029"/>
    </location>
</feature>
<evidence type="ECO:0000256" key="9">
    <source>
        <dbReference type="RuleBase" id="RU363031"/>
    </source>
</evidence>
<dbReference type="CDD" id="cd00653">
    <property type="entry name" value="RNA_pol_B_RPB2"/>
    <property type="match status" value="1"/>
</dbReference>
<dbReference type="FunFam" id="2.40.270.10:FF:000006">
    <property type="entry name" value="DNA-directed RNA polymerase subunit beta"/>
    <property type="match status" value="1"/>
</dbReference>
<dbReference type="InterPro" id="IPR037034">
    <property type="entry name" value="RNA_pol_Rpb2_2_sf"/>
</dbReference>
<dbReference type="GO" id="GO:0003677">
    <property type="term" value="F:DNA binding"/>
    <property type="evidence" value="ECO:0007669"/>
    <property type="project" value="InterPro"/>
</dbReference>
<evidence type="ECO:0000256" key="2">
    <source>
        <dbReference type="ARBA" id="ARBA00006835"/>
    </source>
</evidence>
<comment type="similarity">
    <text evidence="2 8">Belongs to the RNA polymerase beta chain family.</text>
</comment>
<sequence length="1197" mass="137059">MNEPFDFITEPHIGSFDEFVNLLPNIVKKMPKFEYRDTKGNKLSVEYEKIQLYMPLKPDSDLAIDRRLKPRECRIRGISYKGKLSGRLKCTINDNQAFEISRSFGNLPVMVKSKKCHLHGKSGAEIAKEFGEDPREIGGYFIYNGNEKCVRLLVAPKRNYLFGIIRESNAKKGTNFTEYAVTARCVGEDETGTMMAFHYLIDGNICIRLYYMQKAFYIPVMLLLKSLMEVTDKEIFDAIIGEDLRFSATPRSLSGSEEEDFDRSEQEEDGSIDVSEVKNNGKIKGNKTQSKNLSPDRFHTMDVKRVQNLILSFNDMNLNSQQECINYIGARFKTIVNEREYSDQEAFTEVINRFIAIHLNKKEDKFNFLIVGIRKLYKLVNNKIPDNPDLQSTQELFTTCQIFATLLKEKMYEVLRMLKPVLSREKRFSVDVVTKAIKKANMDIGVKIEHLITTGNASIKMSSDFTEKAGNTTLAERINFFRYLSHFRSVNRGNFFAQLKTTTIRKLRPESWGFYCPVHTPDGSPCGIITHLAHTTKVISQPTFFDEKFLFDLGVIPLLRGCIKKQSFIEVFLDGRLMGYVDDFFSVDFVNKLRKHRADFKLTMEIVFVPHDSHEKSAYPGIFIFNSRGRLMRPVLNSSDQVEFIGIMEQVFLHIKSAQKNSIIKDYTNSLAEKNLEKQSCANSTDNIDKLLTENNFQININNTIKQSNTLCNSYKETESTDFLSIVANFTPFSDFNQSPRNMYQCQMAKQTMGTSHHNYKSRSENKSYRLIGPQSPLISTKIYKYYKMDNYPMGINAIVAVLSYTAYDMEDAMVINKSSIERGFFHGTVYKTERVDLQNKKERFIDMPNIGDKLSLNDKFYTYLKENGETKIITYQGSESGIVDTVRVFNSKDNEGLSMSVTLRIQRNPNIGDKFCSRHGQKGVCSMHWPLVDMPFTEDGIVPDIIINPHAFPSRMTIGMLIESMAGKACALSGKTYDGSPFQFNITSDNNKKNIKSTNHKQTTSKSTYKTEKKINRNKKEKSDTNEDTSVQDISAVDYFGQELIKYGYNYHGNETMYSGVTGDEFKADIFIGVVYYQRLRHMVNDKFQVRTTGGLQKLTRQPTGGRKRKGGIRLGEMERDALIGHGVSAILKERLLYASDHTIFDYCCGCKSILFVSNEKCICGSTIIKQISLPYVFKYMCTELLSMNIKIMLDV</sequence>
<comment type="caution">
    <text evidence="16">The sequence shown here is derived from an EMBL/GenBank/DDBJ whole genome shotgun (WGS) entry which is preliminary data.</text>
</comment>
<evidence type="ECO:0000259" key="15">
    <source>
        <dbReference type="Pfam" id="PF06883"/>
    </source>
</evidence>
<dbReference type="GO" id="GO:0003899">
    <property type="term" value="F:DNA-directed RNA polymerase activity"/>
    <property type="evidence" value="ECO:0007669"/>
    <property type="project" value="UniProtKB-EC"/>
</dbReference>
<evidence type="ECO:0000259" key="14">
    <source>
        <dbReference type="Pfam" id="PF04565"/>
    </source>
</evidence>
<feature type="domain" description="DNA-directed RNA polymerase subunit 2 hybrid-binding" evidence="11">
    <location>
        <begin position="867"/>
        <end position="1110"/>
    </location>
</feature>
<dbReference type="InParanoid" id="J9DIF3"/>
<proteinExistence type="inferred from homology"/>
<evidence type="ECO:0000259" key="12">
    <source>
        <dbReference type="Pfam" id="PF04560"/>
    </source>
</evidence>
<dbReference type="STRING" id="1003232.J9DIF3"/>
<evidence type="ECO:0000313" key="16">
    <source>
        <dbReference type="EMBL" id="EJW02400.1"/>
    </source>
</evidence>
<dbReference type="Gene3D" id="3.90.1100.10">
    <property type="match status" value="1"/>
</dbReference>
<keyword evidence="6 9" id="KW-0804">Transcription</keyword>
<dbReference type="PROSITE" id="PS01166">
    <property type="entry name" value="RNA_POL_BETA"/>
    <property type="match status" value="1"/>
</dbReference>
<reference evidence="17" key="2">
    <citation type="submission" date="2015-07" db="EMBL/GenBank/DDBJ databases">
        <title>Contrasting host-pathogen interactions and genome evolution in two generalist and specialist microsporidian pathogens of mosquitoes.</title>
        <authorList>
            <consortium name="The Broad Institute Genomics Platform"/>
            <consortium name="The Broad Institute Genome Sequencing Center for Infectious Disease"/>
            <person name="Cuomo C.A."/>
            <person name="Sanscrainte N.D."/>
            <person name="Goldberg J.M."/>
            <person name="Heiman D."/>
            <person name="Young S."/>
            <person name="Zeng Q."/>
            <person name="Becnel J.J."/>
            <person name="Birren B.W."/>
        </authorList>
    </citation>
    <scope>NUCLEOTIDE SEQUENCE [LARGE SCALE GENOMIC DNA]</scope>
    <source>
        <strain evidence="17">USNM 41457</strain>
    </source>
</reference>
<dbReference type="PANTHER" id="PTHR20856">
    <property type="entry name" value="DNA-DIRECTED RNA POLYMERASE I SUBUNIT 2"/>
    <property type="match status" value="1"/>
</dbReference>
<evidence type="ECO:0000259" key="13">
    <source>
        <dbReference type="Pfam" id="PF04563"/>
    </source>
</evidence>
<evidence type="ECO:0000256" key="7">
    <source>
        <dbReference type="ARBA" id="ARBA00023242"/>
    </source>
</evidence>
<keyword evidence="17" id="KW-1185">Reference proteome</keyword>
<comment type="function">
    <text evidence="9">DNA-dependent RNA polymerase catalyzes the transcription of DNA into RNA using the four ribonucleoside triphosphates as substrates.</text>
</comment>
<reference evidence="16 17" key="1">
    <citation type="submission" date="2011-08" db="EMBL/GenBank/DDBJ databases">
        <authorList>
            <person name="Liu Z.J."/>
            <person name="Shi F.L."/>
            <person name="Lu J.Q."/>
            <person name="Li M."/>
            <person name="Wang Z.L."/>
        </authorList>
    </citation>
    <scope>NUCLEOTIDE SEQUENCE [LARGE SCALE GENOMIC DNA]</scope>
    <source>
        <strain evidence="16 17">USNM 41457</strain>
    </source>
</reference>
<feature type="domain" description="RNA polymerase Rpb2" evidence="12">
    <location>
        <begin position="1112"/>
        <end position="1195"/>
    </location>
</feature>
<dbReference type="Pfam" id="PF04560">
    <property type="entry name" value="RNA_pol_Rpb2_7"/>
    <property type="match status" value="1"/>
</dbReference>
<dbReference type="InterPro" id="IPR007121">
    <property type="entry name" value="RNA_pol_bsu_CS"/>
</dbReference>
<dbReference type="VEuPathDB" id="MicrosporidiaDB:EDEG_03169"/>
<feature type="domain" description="RNA polymerase beta subunit protrusion" evidence="13">
    <location>
        <begin position="9"/>
        <end position="435"/>
    </location>
</feature>
<feature type="domain" description="RNA polymerase Rpb2" evidence="14">
    <location>
        <begin position="474"/>
        <end position="538"/>
    </location>
</feature>
<evidence type="ECO:0000313" key="17">
    <source>
        <dbReference type="Proteomes" id="UP000003163"/>
    </source>
</evidence>
<dbReference type="Gene3D" id="3.90.1110.10">
    <property type="entry name" value="RNA polymerase Rpb2, domain 2"/>
    <property type="match status" value="1"/>
</dbReference>
<dbReference type="OrthoDB" id="10248617at2759"/>
<evidence type="ECO:0000256" key="10">
    <source>
        <dbReference type="SAM" id="MobiDB-lite"/>
    </source>
</evidence>
<organism evidence="16 17">
    <name type="scientific">Edhazardia aedis (strain USNM 41457)</name>
    <name type="common">Microsporidian parasite</name>
    <dbReference type="NCBI Taxonomy" id="1003232"/>
    <lineage>
        <taxon>Eukaryota</taxon>
        <taxon>Fungi</taxon>
        <taxon>Fungi incertae sedis</taxon>
        <taxon>Microsporidia</taxon>
        <taxon>Edhazardia</taxon>
    </lineage>
</organism>
<gene>
    <name evidence="16" type="ORF">EDEG_03169</name>
</gene>
<dbReference type="FunCoup" id="J9DIF3">
    <property type="interactions" value="124"/>
</dbReference>
<dbReference type="InterPro" id="IPR007120">
    <property type="entry name" value="DNA-dir_RNAP_su2_dom"/>
</dbReference>
<dbReference type="HOGENOM" id="CLU_000524_5_1_1"/>
<dbReference type="Pfam" id="PF04563">
    <property type="entry name" value="RNA_pol_Rpb2_1"/>
    <property type="match status" value="1"/>
</dbReference>
<dbReference type="Proteomes" id="UP000003163">
    <property type="component" value="Unassembled WGS sequence"/>
</dbReference>
<dbReference type="GO" id="GO:0032549">
    <property type="term" value="F:ribonucleoside binding"/>
    <property type="evidence" value="ECO:0007669"/>
    <property type="project" value="InterPro"/>
</dbReference>
<feature type="region of interest" description="Disordered" evidence="10">
    <location>
        <begin position="250"/>
        <end position="291"/>
    </location>
</feature>
<evidence type="ECO:0000256" key="8">
    <source>
        <dbReference type="RuleBase" id="RU000434"/>
    </source>
</evidence>
<dbReference type="InterPro" id="IPR014724">
    <property type="entry name" value="RNA_pol_RPB2_OB-fold"/>
</dbReference>
<dbReference type="GO" id="GO:0005634">
    <property type="term" value="C:nucleus"/>
    <property type="evidence" value="ECO:0007669"/>
    <property type="project" value="UniProtKB-SubCell"/>
</dbReference>
<dbReference type="Gene3D" id="2.40.270.10">
    <property type="entry name" value="DNA-directed RNA polymerase, subunit 2, domain 6"/>
    <property type="match status" value="3"/>
</dbReference>
<comment type="catalytic activity">
    <reaction evidence="9">
        <text>RNA(n) + a ribonucleoside 5'-triphosphate = RNA(n+1) + diphosphate</text>
        <dbReference type="Rhea" id="RHEA:21248"/>
        <dbReference type="Rhea" id="RHEA-COMP:14527"/>
        <dbReference type="Rhea" id="RHEA-COMP:17342"/>
        <dbReference type="ChEBI" id="CHEBI:33019"/>
        <dbReference type="ChEBI" id="CHEBI:61557"/>
        <dbReference type="ChEBI" id="CHEBI:140395"/>
        <dbReference type="EC" id="2.7.7.6"/>
    </reaction>
</comment>
<accession>J9DIF3</accession>
<protein>
    <recommendedName>
        <fullName evidence="9">DNA-directed RNA polymerase subunit beta</fullName>
        <ecNumber evidence="9">2.7.7.6</ecNumber>
    </recommendedName>
</protein>
<keyword evidence="3 9" id="KW-0240">DNA-directed RNA polymerase</keyword>
<dbReference type="InterPro" id="IPR037033">
    <property type="entry name" value="DNA-dir_RNAP_su2_hyb_sf"/>
</dbReference>
<dbReference type="InterPro" id="IPR007641">
    <property type="entry name" value="RNA_pol_Rpb2_7"/>
</dbReference>
<dbReference type="Pfam" id="PF06883">
    <property type="entry name" value="RNA_pol_Rpa2_4"/>
    <property type="match status" value="1"/>
</dbReference>
<feature type="compositionally biased region" description="Acidic residues" evidence="10">
    <location>
        <begin position="256"/>
        <end position="271"/>
    </location>
</feature>
<dbReference type="Gene3D" id="3.90.1070.20">
    <property type="match status" value="1"/>
</dbReference>
<dbReference type="GO" id="GO:0000428">
    <property type="term" value="C:DNA-directed RNA polymerase complex"/>
    <property type="evidence" value="ECO:0007669"/>
    <property type="project" value="UniProtKB-KW"/>
</dbReference>
<dbReference type="Pfam" id="PF00562">
    <property type="entry name" value="RNA_pol_Rpb2_6"/>
    <property type="match status" value="1"/>
</dbReference>
<dbReference type="InterPro" id="IPR007644">
    <property type="entry name" value="RNA_pol_bsu_protrusion"/>
</dbReference>
<dbReference type="Gene3D" id="3.90.1800.10">
    <property type="entry name" value="RNA polymerase alpha subunit dimerisation domain"/>
    <property type="match status" value="1"/>
</dbReference>
<dbReference type="OMA" id="FFGVVHY"/>
<dbReference type="EC" id="2.7.7.6" evidence="9"/>
<evidence type="ECO:0000256" key="1">
    <source>
        <dbReference type="ARBA" id="ARBA00004123"/>
    </source>
</evidence>
<keyword evidence="5 9" id="KW-0548">Nucleotidyltransferase</keyword>